<proteinExistence type="predicted"/>
<dbReference type="PANTHER" id="PTHR23028:SF53">
    <property type="entry name" value="ACYL_TRANSF_3 DOMAIN-CONTAINING PROTEIN"/>
    <property type="match status" value="1"/>
</dbReference>
<feature type="transmembrane region" description="Helical" evidence="1">
    <location>
        <begin position="21"/>
        <end position="44"/>
    </location>
</feature>
<feature type="transmembrane region" description="Helical" evidence="1">
    <location>
        <begin position="148"/>
        <end position="168"/>
    </location>
</feature>
<dbReference type="RefSeq" id="WP_344686562.1">
    <property type="nucleotide sequence ID" value="NZ_BAAAVV010000001.1"/>
</dbReference>
<feature type="transmembrane region" description="Helical" evidence="1">
    <location>
        <begin position="251"/>
        <end position="271"/>
    </location>
</feature>
<dbReference type="EMBL" id="BAAAVV010000001">
    <property type="protein sequence ID" value="GAA3154128.1"/>
    <property type="molecule type" value="Genomic_DNA"/>
</dbReference>
<accession>A0ABP6NNM6</accession>
<feature type="transmembrane region" description="Helical" evidence="1">
    <location>
        <begin position="226"/>
        <end position="245"/>
    </location>
</feature>
<feature type="transmembrane region" description="Helical" evidence="1">
    <location>
        <begin position="283"/>
        <end position="302"/>
    </location>
</feature>
<feature type="transmembrane region" description="Helical" evidence="1">
    <location>
        <begin position="95"/>
        <end position="115"/>
    </location>
</feature>
<evidence type="ECO:0000259" key="2">
    <source>
        <dbReference type="Pfam" id="PF01757"/>
    </source>
</evidence>
<keyword evidence="1" id="KW-0812">Transmembrane</keyword>
<dbReference type="Pfam" id="PF01757">
    <property type="entry name" value="Acyl_transf_3"/>
    <property type="match status" value="1"/>
</dbReference>
<feature type="transmembrane region" description="Helical" evidence="1">
    <location>
        <begin position="202"/>
        <end position="219"/>
    </location>
</feature>
<protein>
    <recommendedName>
        <fullName evidence="2">Acyltransferase 3 domain-containing protein</fullName>
    </recommendedName>
</protein>
<reference evidence="4" key="1">
    <citation type="journal article" date="2019" name="Int. J. Syst. Evol. Microbiol.">
        <title>The Global Catalogue of Microorganisms (GCM) 10K type strain sequencing project: providing services to taxonomists for standard genome sequencing and annotation.</title>
        <authorList>
            <consortium name="The Broad Institute Genomics Platform"/>
            <consortium name="The Broad Institute Genome Sequencing Center for Infectious Disease"/>
            <person name="Wu L."/>
            <person name="Ma J."/>
        </authorList>
    </citation>
    <scope>NUCLEOTIDE SEQUENCE [LARGE SCALE GENOMIC DNA]</scope>
    <source>
        <strain evidence="4">JCM 15614</strain>
    </source>
</reference>
<evidence type="ECO:0000313" key="3">
    <source>
        <dbReference type="EMBL" id="GAA3154128.1"/>
    </source>
</evidence>
<feature type="transmembrane region" description="Helical" evidence="1">
    <location>
        <begin position="308"/>
        <end position="329"/>
    </location>
</feature>
<sequence>MRPRTGSPSGRLDFRRLDFLDGLRGVAVGLVLLQHVGELCFPAVRSFTAGTLQLGQLGVLVFFLCSGFIIPASLERGRREPGRLPALRAFWISRVFRLYPLYWLSLAAAAALVAAGRYAPGTPLSAGDWLANAALLQLPAGAPHALGLYWTLAFEMVFYALVSGLFLLGWHRRSVLLSLAASGACLAAAATAQPLLGRPAPLGLFCLATMFLGTVVHRWHAGDVRLRGVLGCAAGTLLGGVAMLVSTGTAAAPMLTAWLGAYAVFGLGVALRRRAVPGWLRRLGTISYSVYLVQAVVLLAVPATPHPLLTAAVWTVVVLGVSEATYRLVERPSIRLGRVLAARTTEGAGAAVPIRPDVAVRPYRAPRGAGQIAV</sequence>
<name>A0ABP6NNM6_9ACTN</name>
<feature type="domain" description="Acyltransferase 3" evidence="2">
    <location>
        <begin position="18"/>
        <end position="301"/>
    </location>
</feature>
<organism evidence="3 4">
    <name type="scientific">Blastococcus jejuensis</name>
    <dbReference type="NCBI Taxonomy" id="351224"/>
    <lineage>
        <taxon>Bacteria</taxon>
        <taxon>Bacillati</taxon>
        <taxon>Actinomycetota</taxon>
        <taxon>Actinomycetes</taxon>
        <taxon>Geodermatophilales</taxon>
        <taxon>Geodermatophilaceae</taxon>
        <taxon>Blastococcus</taxon>
    </lineage>
</organism>
<evidence type="ECO:0000256" key="1">
    <source>
        <dbReference type="SAM" id="Phobius"/>
    </source>
</evidence>
<dbReference type="InterPro" id="IPR050879">
    <property type="entry name" value="Acyltransferase_3"/>
</dbReference>
<comment type="caution">
    <text evidence="3">The sequence shown here is derived from an EMBL/GenBank/DDBJ whole genome shotgun (WGS) entry which is preliminary data.</text>
</comment>
<keyword evidence="4" id="KW-1185">Reference proteome</keyword>
<dbReference type="InterPro" id="IPR002656">
    <property type="entry name" value="Acyl_transf_3_dom"/>
</dbReference>
<feature type="transmembrane region" description="Helical" evidence="1">
    <location>
        <begin position="56"/>
        <end position="74"/>
    </location>
</feature>
<dbReference type="PANTHER" id="PTHR23028">
    <property type="entry name" value="ACETYLTRANSFERASE"/>
    <property type="match status" value="1"/>
</dbReference>
<evidence type="ECO:0000313" key="4">
    <source>
        <dbReference type="Proteomes" id="UP001499924"/>
    </source>
</evidence>
<keyword evidence="1" id="KW-1133">Transmembrane helix</keyword>
<dbReference type="Proteomes" id="UP001499924">
    <property type="component" value="Unassembled WGS sequence"/>
</dbReference>
<keyword evidence="1" id="KW-0472">Membrane</keyword>
<feature type="transmembrane region" description="Helical" evidence="1">
    <location>
        <begin position="175"/>
        <end position="196"/>
    </location>
</feature>
<gene>
    <name evidence="3" type="ORF">GCM10010531_01430</name>
</gene>